<comment type="similarity">
    <text evidence="4">In the C-terminal section; belongs to the PEP-utilizing enzyme family.</text>
</comment>
<evidence type="ECO:0000256" key="16">
    <source>
        <dbReference type="ARBA" id="ARBA00023317"/>
    </source>
</evidence>
<dbReference type="FunFam" id="2.40.33.10:FF:000001">
    <property type="entry name" value="Pyruvate kinase"/>
    <property type="match status" value="1"/>
</dbReference>
<evidence type="ECO:0000256" key="15">
    <source>
        <dbReference type="ARBA" id="ARBA00023152"/>
    </source>
</evidence>
<dbReference type="InterPro" id="IPR036918">
    <property type="entry name" value="Pyrv_Knase_C_sf"/>
</dbReference>
<dbReference type="InterPro" id="IPR015806">
    <property type="entry name" value="Pyrv_Knase_insert_dom_sf"/>
</dbReference>
<dbReference type="AlphaFoldDB" id="A0A926EU45"/>
<reference evidence="22" key="1">
    <citation type="submission" date="2020-08" db="EMBL/GenBank/DDBJ databases">
        <title>Genome public.</title>
        <authorList>
            <person name="Liu C."/>
            <person name="Sun Q."/>
        </authorList>
    </citation>
    <scope>NUCLEOTIDE SEQUENCE</scope>
    <source>
        <strain evidence="22">BX21</strain>
    </source>
</reference>
<comment type="cofactor">
    <cofactor evidence="2">
        <name>K(+)</name>
        <dbReference type="ChEBI" id="CHEBI:29103"/>
    </cofactor>
</comment>
<dbReference type="NCBIfam" id="TIGR01064">
    <property type="entry name" value="pyruv_kin"/>
    <property type="match status" value="1"/>
</dbReference>
<evidence type="ECO:0000256" key="12">
    <source>
        <dbReference type="ARBA" id="ARBA00022840"/>
    </source>
</evidence>
<keyword evidence="11 18" id="KW-0418">Kinase</keyword>
<dbReference type="InterPro" id="IPR001697">
    <property type="entry name" value="Pyr_Knase"/>
</dbReference>
<evidence type="ECO:0000313" key="22">
    <source>
        <dbReference type="EMBL" id="MBC8586642.1"/>
    </source>
</evidence>
<dbReference type="GO" id="GO:0030955">
    <property type="term" value="F:potassium ion binding"/>
    <property type="evidence" value="ECO:0007669"/>
    <property type="project" value="UniProtKB-UniRule"/>
</dbReference>
<keyword evidence="23" id="KW-1185">Reference proteome</keyword>
<evidence type="ECO:0000256" key="6">
    <source>
        <dbReference type="ARBA" id="ARBA00012142"/>
    </source>
</evidence>
<dbReference type="InterPro" id="IPR015813">
    <property type="entry name" value="Pyrv/PenolPyrv_kinase-like_dom"/>
</dbReference>
<keyword evidence="15 18" id="KW-0324">Glycolysis</keyword>
<dbReference type="Proteomes" id="UP000601171">
    <property type="component" value="Unassembled WGS sequence"/>
</dbReference>
<evidence type="ECO:0000256" key="8">
    <source>
        <dbReference type="ARBA" id="ARBA00022679"/>
    </source>
</evidence>
<comment type="cofactor">
    <cofactor evidence="1">
        <name>Mg(2+)</name>
        <dbReference type="ChEBI" id="CHEBI:18420"/>
    </cofactor>
</comment>
<evidence type="ECO:0000256" key="10">
    <source>
        <dbReference type="ARBA" id="ARBA00022741"/>
    </source>
</evidence>
<keyword evidence="13 18" id="KW-0460">Magnesium</keyword>
<protein>
    <recommendedName>
        <fullName evidence="7 17">Pyruvate kinase</fullName>
        <ecNumber evidence="6 17">2.7.1.40</ecNumber>
    </recommendedName>
</protein>
<dbReference type="PRINTS" id="PR01050">
    <property type="entry name" value="PYRUVTKNASE"/>
</dbReference>
<gene>
    <name evidence="22" type="primary">pyk</name>
    <name evidence="22" type="ORF">H8707_00085</name>
</gene>
<accession>A0A926EU45</accession>
<evidence type="ECO:0000256" key="17">
    <source>
        <dbReference type="NCBIfam" id="TIGR01064"/>
    </source>
</evidence>
<evidence type="ECO:0000256" key="14">
    <source>
        <dbReference type="ARBA" id="ARBA00022958"/>
    </source>
</evidence>
<keyword evidence="14" id="KW-0630">Potassium</keyword>
<evidence type="ECO:0000256" key="5">
    <source>
        <dbReference type="ARBA" id="ARBA00008663"/>
    </source>
</evidence>
<dbReference type="InterPro" id="IPR011037">
    <property type="entry name" value="Pyrv_Knase-like_insert_dom_sf"/>
</dbReference>
<keyword evidence="9" id="KW-0479">Metal-binding</keyword>
<sequence length="585" mass="63142">MKKTKIVCTIGPASESESVLKQLFENGLNVCRLNFSHGSHEEHKGRIDTIKKVREEMNLPIGIMLDTKGPEIRLGNFKDEAIELEEGDIFTLTSRDIIGDKTIINVSYEGLPNDVVPNDRILIDDGLVELNVLEIIDGTDIKCVALNGGVLKNHKGVNVPNVKIKLPAITKKDRDDILFGIENGIDFIAASFIRKADDVTEIRRILEENGGQGIEIISKIESQEGVDNIDEIIAVSDGIMVARGDLGVEIQTEEIPLVQKELIKKCNIVGKPVITATQMLDSMIRNPRPTRAEVTDVANAIFDGTSAIMLSGETAAGKYPVESVKTMYNIAITTENSLNYPEILRSKSMQHELTTTNAIGKATCTTAQDLEAAAIITSTSSGYTSKAISKFKPKAPIIAATPSEAVERKLSLIWGVYPVLAAVSSTTDEIIDFSIASAMAHNYVKEGDLVVITAGVPAGLSGSTNLIKVHTIGKVLLIGTGIGNKVGTGRVCIANTEEELLAKFEDKDIIVCSYTDKEMLKFMERASAFIIEEGGLTSHGAILGINLEKPTVVGAHNATKLLKDGDIITVDSSTGQIYKGEVRIM</sequence>
<dbReference type="GO" id="GO:0006950">
    <property type="term" value="P:response to stress"/>
    <property type="evidence" value="ECO:0007669"/>
    <property type="project" value="UniProtKB-ARBA"/>
</dbReference>
<dbReference type="EMBL" id="JACRTG010000001">
    <property type="protein sequence ID" value="MBC8586642.1"/>
    <property type="molecule type" value="Genomic_DNA"/>
</dbReference>
<evidence type="ECO:0000256" key="4">
    <source>
        <dbReference type="ARBA" id="ARBA00006237"/>
    </source>
</evidence>
<dbReference type="InterPro" id="IPR040442">
    <property type="entry name" value="Pyrv_kinase-like_dom_sf"/>
</dbReference>
<evidence type="ECO:0000256" key="18">
    <source>
        <dbReference type="RuleBase" id="RU000504"/>
    </source>
</evidence>
<comment type="similarity">
    <text evidence="5 18">Belongs to the pyruvate kinase family.</text>
</comment>
<comment type="caution">
    <text evidence="22">The sequence shown here is derived from an EMBL/GenBank/DDBJ whole genome shotgun (WGS) entry which is preliminary data.</text>
</comment>
<dbReference type="SUPFAM" id="SSF50800">
    <property type="entry name" value="PK beta-barrel domain-like"/>
    <property type="match status" value="1"/>
</dbReference>
<evidence type="ECO:0000259" key="21">
    <source>
        <dbReference type="Pfam" id="PF02887"/>
    </source>
</evidence>
<comment type="catalytic activity">
    <reaction evidence="18">
        <text>pyruvate + ATP = phosphoenolpyruvate + ADP + H(+)</text>
        <dbReference type="Rhea" id="RHEA:18157"/>
        <dbReference type="ChEBI" id="CHEBI:15361"/>
        <dbReference type="ChEBI" id="CHEBI:15378"/>
        <dbReference type="ChEBI" id="CHEBI:30616"/>
        <dbReference type="ChEBI" id="CHEBI:58702"/>
        <dbReference type="ChEBI" id="CHEBI:456216"/>
        <dbReference type="EC" id="2.7.1.40"/>
    </reaction>
</comment>
<dbReference type="Pfam" id="PF02887">
    <property type="entry name" value="PK_C"/>
    <property type="match status" value="1"/>
</dbReference>
<evidence type="ECO:0000256" key="3">
    <source>
        <dbReference type="ARBA" id="ARBA00004997"/>
    </source>
</evidence>
<dbReference type="EC" id="2.7.1.40" evidence="6 17"/>
<dbReference type="GO" id="GO:0016301">
    <property type="term" value="F:kinase activity"/>
    <property type="evidence" value="ECO:0007669"/>
    <property type="project" value="UniProtKB-KW"/>
</dbReference>
<dbReference type="FunFam" id="3.20.20.60:FF:000001">
    <property type="entry name" value="Pyruvate kinase"/>
    <property type="match status" value="1"/>
</dbReference>
<proteinExistence type="inferred from homology"/>
<evidence type="ECO:0000259" key="20">
    <source>
        <dbReference type="Pfam" id="PF00391"/>
    </source>
</evidence>
<evidence type="ECO:0000313" key="23">
    <source>
        <dbReference type="Proteomes" id="UP000601171"/>
    </source>
</evidence>
<dbReference type="Gene3D" id="3.50.30.10">
    <property type="entry name" value="Phosphohistidine domain"/>
    <property type="match status" value="1"/>
</dbReference>
<feature type="domain" description="Pyruvate kinase C-terminal" evidence="21">
    <location>
        <begin position="357"/>
        <end position="470"/>
    </location>
</feature>
<evidence type="ECO:0000256" key="11">
    <source>
        <dbReference type="ARBA" id="ARBA00022777"/>
    </source>
</evidence>
<feature type="domain" description="Pyruvate kinase barrel" evidence="19">
    <location>
        <begin position="1"/>
        <end position="324"/>
    </location>
</feature>
<keyword evidence="12" id="KW-0067">ATP-binding</keyword>
<feature type="domain" description="PEP-utilising enzyme mobile" evidence="20">
    <location>
        <begin position="504"/>
        <end position="575"/>
    </location>
</feature>
<keyword evidence="8 18" id="KW-0808">Transferase</keyword>
<evidence type="ECO:0000256" key="1">
    <source>
        <dbReference type="ARBA" id="ARBA00001946"/>
    </source>
</evidence>
<organism evidence="22 23">
    <name type="scientific">Paratissierella segnis</name>
    <dbReference type="NCBI Taxonomy" id="2763679"/>
    <lineage>
        <taxon>Bacteria</taxon>
        <taxon>Bacillati</taxon>
        <taxon>Bacillota</taxon>
        <taxon>Tissierellia</taxon>
        <taxon>Tissierellales</taxon>
        <taxon>Tissierellaceae</taxon>
        <taxon>Paratissierella</taxon>
    </lineage>
</organism>
<dbReference type="Pfam" id="PF00224">
    <property type="entry name" value="PK"/>
    <property type="match status" value="1"/>
</dbReference>
<dbReference type="SUPFAM" id="SSF51621">
    <property type="entry name" value="Phosphoenolpyruvate/pyruvate domain"/>
    <property type="match status" value="1"/>
</dbReference>
<dbReference type="PROSITE" id="PS00110">
    <property type="entry name" value="PYRUVATE_KINASE"/>
    <property type="match status" value="1"/>
</dbReference>
<name>A0A926EU45_9FIRM</name>
<dbReference type="InterPro" id="IPR015795">
    <property type="entry name" value="Pyrv_Knase_C"/>
</dbReference>
<dbReference type="GO" id="GO:0004743">
    <property type="term" value="F:pyruvate kinase activity"/>
    <property type="evidence" value="ECO:0007669"/>
    <property type="project" value="UniProtKB-UniRule"/>
</dbReference>
<dbReference type="SUPFAM" id="SSF52009">
    <property type="entry name" value="Phosphohistidine domain"/>
    <property type="match status" value="1"/>
</dbReference>
<evidence type="ECO:0000256" key="7">
    <source>
        <dbReference type="ARBA" id="ARBA00018587"/>
    </source>
</evidence>
<evidence type="ECO:0000256" key="9">
    <source>
        <dbReference type="ARBA" id="ARBA00022723"/>
    </source>
</evidence>
<dbReference type="GO" id="GO:0000287">
    <property type="term" value="F:magnesium ion binding"/>
    <property type="evidence" value="ECO:0007669"/>
    <property type="project" value="UniProtKB-UniRule"/>
</dbReference>
<keyword evidence="16 22" id="KW-0670">Pyruvate</keyword>
<dbReference type="InterPro" id="IPR036637">
    <property type="entry name" value="Phosphohistidine_dom_sf"/>
</dbReference>
<dbReference type="Gene3D" id="3.40.1380.20">
    <property type="entry name" value="Pyruvate kinase, C-terminal domain"/>
    <property type="match status" value="1"/>
</dbReference>
<dbReference type="NCBIfam" id="NF004491">
    <property type="entry name" value="PRK05826.1"/>
    <property type="match status" value="1"/>
</dbReference>
<comment type="pathway">
    <text evidence="3 18">Carbohydrate degradation; glycolysis; pyruvate from D-glyceraldehyde 3-phosphate: step 5/5.</text>
</comment>
<evidence type="ECO:0000256" key="13">
    <source>
        <dbReference type="ARBA" id="ARBA00022842"/>
    </source>
</evidence>
<evidence type="ECO:0000259" key="19">
    <source>
        <dbReference type="Pfam" id="PF00224"/>
    </source>
</evidence>
<evidence type="ECO:0000256" key="2">
    <source>
        <dbReference type="ARBA" id="ARBA00001958"/>
    </source>
</evidence>
<dbReference type="RefSeq" id="WP_262428104.1">
    <property type="nucleotide sequence ID" value="NZ_JACRTG010000001.1"/>
</dbReference>
<dbReference type="InterPro" id="IPR015793">
    <property type="entry name" value="Pyrv_Knase_brl"/>
</dbReference>
<keyword evidence="10" id="KW-0547">Nucleotide-binding</keyword>
<dbReference type="Gene3D" id="3.20.20.60">
    <property type="entry name" value="Phosphoenolpyruvate-binding domains"/>
    <property type="match status" value="1"/>
</dbReference>
<dbReference type="NCBIfam" id="NF004978">
    <property type="entry name" value="PRK06354.1"/>
    <property type="match status" value="1"/>
</dbReference>
<dbReference type="InterPro" id="IPR008279">
    <property type="entry name" value="PEP-util_enz_mobile_dom"/>
</dbReference>
<dbReference type="Gene3D" id="2.40.33.10">
    <property type="entry name" value="PK beta-barrel domain-like"/>
    <property type="match status" value="1"/>
</dbReference>
<dbReference type="PANTHER" id="PTHR11817">
    <property type="entry name" value="PYRUVATE KINASE"/>
    <property type="match status" value="1"/>
</dbReference>
<dbReference type="InterPro" id="IPR018209">
    <property type="entry name" value="Pyrv_Knase_AS"/>
</dbReference>
<dbReference type="Pfam" id="PF00391">
    <property type="entry name" value="PEP-utilizers"/>
    <property type="match status" value="1"/>
</dbReference>
<dbReference type="SUPFAM" id="SSF52935">
    <property type="entry name" value="PK C-terminal domain-like"/>
    <property type="match status" value="1"/>
</dbReference>
<dbReference type="GO" id="GO:0005524">
    <property type="term" value="F:ATP binding"/>
    <property type="evidence" value="ECO:0007669"/>
    <property type="project" value="UniProtKB-KW"/>
</dbReference>